<keyword evidence="1" id="KW-0472">Membrane</keyword>
<name>A0A412B0Z9_9FIRM</name>
<organism evidence="2 3">
    <name type="scientific">[Clostridium] leptum</name>
    <dbReference type="NCBI Taxonomy" id="1535"/>
    <lineage>
        <taxon>Bacteria</taxon>
        <taxon>Bacillati</taxon>
        <taxon>Bacillota</taxon>
        <taxon>Clostridia</taxon>
        <taxon>Eubacteriales</taxon>
        <taxon>Oscillospiraceae</taxon>
        <taxon>Oscillospiraceae incertae sedis</taxon>
    </lineage>
</organism>
<gene>
    <name evidence="2" type="ORF">DWY99_01430</name>
</gene>
<evidence type="ECO:0000313" key="3">
    <source>
        <dbReference type="Proteomes" id="UP000284751"/>
    </source>
</evidence>
<evidence type="ECO:0000313" key="2">
    <source>
        <dbReference type="EMBL" id="RGQ44316.1"/>
    </source>
</evidence>
<reference evidence="2 3" key="1">
    <citation type="submission" date="2018-08" db="EMBL/GenBank/DDBJ databases">
        <title>A genome reference for cultivated species of the human gut microbiota.</title>
        <authorList>
            <person name="Zou Y."/>
            <person name="Xue W."/>
            <person name="Luo G."/>
        </authorList>
    </citation>
    <scope>NUCLEOTIDE SEQUENCE [LARGE SCALE GENOMIC DNA]</scope>
    <source>
        <strain evidence="2 3">AF28-26</strain>
    </source>
</reference>
<dbReference type="AlphaFoldDB" id="A0A412B0Z9"/>
<feature type="transmembrane region" description="Helical" evidence="1">
    <location>
        <begin position="9"/>
        <end position="29"/>
    </location>
</feature>
<evidence type="ECO:0000256" key="1">
    <source>
        <dbReference type="SAM" id="Phobius"/>
    </source>
</evidence>
<comment type="caution">
    <text evidence="2">The sequence shown here is derived from an EMBL/GenBank/DDBJ whole genome shotgun (WGS) entry which is preliminary data.</text>
</comment>
<accession>A0A412B0Z9</accession>
<protein>
    <submittedName>
        <fullName evidence="2">Uncharacterized protein</fullName>
    </submittedName>
</protein>
<keyword evidence="1" id="KW-0812">Transmembrane</keyword>
<keyword evidence="1" id="KW-1133">Transmembrane helix</keyword>
<feature type="transmembrane region" description="Helical" evidence="1">
    <location>
        <begin position="70"/>
        <end position="88"/>
    </location>
</feature>
<dbReference type="EMBL" id="QRTC01000002">
    <property type="protein sequence ID" value="RGQ44316.1"/>
    <property type="molecule type" value="Genomic_DNA"/>
</dbReference>
<feature type="transmembrane region" description="Helical" evidence="1">
    <location>
        <begin position="35"/>
        <end position="58"/>
    </location>
</feature>
<proteinExistence type="predicted"/>
<dbReference type="Proteomes" id="UP000284751">
    <property type="component" value="Unassembled WGS sequence"/>
</dbReference>
<sequence>MDVDLKRGAAYWVSSMDGLFLLLAFPVLFDGIEGLRWPAFFKLFLKTVFYAILGALLLTSFHGQPAVTSGMGALVELIRIFSCVIFLMDTWDFSQIPVFILCIMFFIASLIFAVIHYGRTKGYKGGLGDRFLSLSQWPRLCNEREALRTWAAFGKLKLFMPNVQIGEI</sequence>
<feature type="transmembrane region" description="Helical" evidence="1">
    <location>
        <begin position="94"/>
        <end position="115"/>
    </location>
</feature>